<evidence type="ECO:0000313" key="8">
    <source>
        <dbReference type="EMBL" id="TNJ28657.1"/>
    </source>
</evidence>
<dbReference type="OrthoDB" id="10009287at2759"/>
<dbReference type="InterPro" id="IPR004345">
    <property type="entry name" value="TB2_DP1_HVA22"/>
</dbReference>
<sequence length="155" mass="17382">MYVGSVKSPVISVIRAVVCYLVPVRRLAMVLSGTVYPMPANPHTDYHTQQILLRDEQVDELVQQLPYWIVLGLALILEGLVDPILCIIPFYELIKLFFYIWLTLGNGTAYLFKRVSVVAGTIGSPSKTTAKDMVNKVKDRLKEIMATPSTKPDDK</sequence>
<comment type="similarity">
    <text evidence="2 6">Belongs to the DP1 family.</text>
</comment>
<dbReference type="AlphaFoldDB" id="A0A4Z1T695"/>
<evidence type="ECO:0000313" key="9">
    <source>
        <dbReference type="Proteomes" id="UP000315496"/>
    </source>
</evidence>
<keyword evidence="3 7" id="KW-0812">Transmembrane</keyword>
<evidence type="ECO:0000256" key="6">
    <source>
        <dbReference type="RuleBase" id="RU362006"/>
    </source>
</evidence>
<evidence type="ECO:0000256" key="4">
    <source>
        <dbReference type="ARBA" id="ARBA00022989"/>
    </source>
</evidence>
<protein>
    <submittedName>
        <fullName evidence="8">Putative Yip interacting protein</fullName>
    </submittedName>
</protein>
<dbReference type="PANTHER" id="PTHR12300:SF161">
    <property type="entry name" value="RECEPTOR EXPRESSION-ENHANCING PROTEIN"/>
    <property type="match status" value="1"/>
</dbReference>
<name>A0A4Z1T695_GIAMU</name>
<reference evidence="8 9" key="1">
    <citation type="submission" date="2019-05" db="EMBL/GenBank/DDBJ databases">
        <title>The compact genome of Giardia muris reveals important steps in the evolution of intestinal protozoan parasites.</title>
        <authorList>
            <person name="Xu F."/>
            <person name="Jimenez-Gonzalez A."/>
            <person name="Einarsson E."/>
            <person name="Astvaldsson A."/>
            <person name="Peirasmaki D."/>
            <person name="Eckmann L."/>
            <person name="Andersson J.O."/>
            <person name="Svard S.G."/>
            <person name="Jerlstrom-Hultqvist J."/>
        </authorList>
    </citation>
    <scope>NUCLEOTIDE SEQUENCE [LARGE SCALE GENOMIC DNA]</scope>
    <source>
        <strain evidence="8 9">Roberts-Thomson</strain>
    </source>
</reference>
<evidence type="ECO:0000256" key="1">
    <source>
        <dbReference type="ARBA" id="ARBA00004141"/>
    </source>
</evidence>
<comment type="subcellular location">
    <subcellularLocation>
        <location evidence="1 6">Membrane</location>
        <topology evidence="1 6">Multi-pass membrane protein</topology>
    </subcellularLocation>
</comment>
<proteinExistence type="inferred from homology"/>
<dbReference type="VEuPathDB" id="GiardiaDB:GMRT_13182"/>
<keyword evidence="4 7" id="KW-1133">Transmembrane helix</keyword>
<comment type="caution">
    <text evidence="8">The sequence shown here is derived from an EMBL/GenBank/DDBJ whole genome shotgun (WGS) entry which is preliminary data.</text>
</comment>
<feature type="transmembrane region" description="Helical" evidence="7">
    <location>
        <begin position="96"/>
        <end position="112"/>
    </location>
</feature>
<keyword evidence="9" id="KW-1185">Reference proteome</keyword>
<dbReference type="Proteomes" id="UP000315496">
    <property type="component" value="Chromosome 2"/>
</dbReference>
<feature type="transmembrane region" description="Helical" evidence="7">
    <location>
        <begin position="67"/>
        <end position="90"/>
    </location>
</feature>
<evidence type="ECO:0000256" key="5">
    <source>
        <dbReference type="ARBA" id="ARBA00023136"/>
    </source>
</evidence>
<organism evidence="8 9">
    <name type="scientific">Giardia muris</name>
    <dbReference type="NCBI Taxonomy" id="5742"/>
    <lineage>
        <taxon>Eukaryota</taxon>
        <taxon>Metamonada</taxon>
        <taxon>Diplomonadida</taxon>
        <taxon>Hexamitidae</taxon>
        <taxon>Giardiinae</taxon>
        <taxon>Giardia</taxon>
    </lineage>
</organism>
<evidence type="ECO:0000256" key="2">
    <source>
        <dbReference type="ARBA" id="ARBA00008573"/>
    </source>
</evidence>
<dbReference type="Pfam" id="PF03134">
    <property type="entry name" value="TB2_DP1_HVA22"/>
    <property type="match status" value="1"/>
</dbReference>
<keyword evidence="5 7" id="KW-0472">Membrane</keyword>
<accession>A0A4Z1T695</accession>
<evidence type="ECO:0000256" key="7">
    <source>
        <dbReference type="SAM" id="Phobius"/>
    </source>
</evidence>
<evidence type="ECO:0000256" key="3">
    <source>
        <dbReference type="ARBA" id="ARBA00022692"/>
    </source>
</evidence>
<dbReference type="EMBL" id="VDLU01000002">
    <property type="protein sequence ID" value="TNJ28657.1"/>
    <property type="molecule type" value="Genomic_DNA"/>
</dbReference>
<dbReference type="GO" id="GO:0016020">
    <property type="term" value="C:membrane"/>
    <property type="evidence" value="ECO:0007669"/>
    <property type="project" value="UniProtKB-SubCell"/>
</dbReference>
<dbReference type="PANTHER" id="PTHR12300">
    <property type="entry name" value="HVA22-LIKE PROTEINS"/>
    <property type="match status" value="1"/>
</dbReference>
<gene>
    <name evidence="8" type="ORF">GMRT_13182</name>
</gene>